<keyword evidence="1" id="KW-0378">Hydrolase</keyword>
<proteinExistence type="predicted"/>
<dbReference type="Proteomes" id="UP000198847">
    <property type="component" value="Unassembled WGS sequence"/>
</dbReference>
<dbReference type="Pfam" id="PF01955">
    <property type="entry name" value="CbiZ"/>
    <property type="match status" value="1"/>
</dbReference>
<dbReference type="PANTHER" id="PTHR35336:SF5">
    <property type="entry name" value="ADENOSYLCOBINAMIDE AMIDOHYDROLASE"/>
    <property type="match status" value="1"/>
</dbReference>
<dbReference type="RefSeq" id="WP_091749219.1">
    <property type="nucleotide sequence ID" value="NZ_FODY01000020.1"/>
</dbReference>
<accession>A0A1H8X5B8</accession>
<sequence length="365" mass="40126">MKIYELANGDSVYRSEKSIIIRFKESRKVLSTSIYNGGYQEQLTAVFNYDCAVPNGSCTWRAANYDEYMRQAAAGLDLAPDTVSGMATAAAMDNVAIHTACYQSLQVTALVTGGIEENGGRVGDPATYFEPAERNTLYKPGTINIFLVIDADMPPASLVRALVTCTEAKTAALQELMAGSNYSTGLATGSGTDQTMIIANPHSPLYLESAGKHAKLGELIGCVVKQAVKEALQRQTGLSPTLQYSSLRRLKRFGVREETLWDFYRQESGDSDQVRFLQRLRCLDANSRLVTYTSLYVHLLDQWLWGLLNPEEVRRTGQELIEQVSSRFGIGAPQIGGGKLEDYLTAWGRLLAMLASKTMTVKNSL</sequence>
<dbReference type="EMBL" id="FODY01000020">
    <property type="protein sequence ID" value="SEP35104.1"/>
    <property type="molecule type" value="Genomic_DNA"/>
</dbReference>
<dbReference type="InterPro" id="IPR052209">
    <property type="entry name" value="CbiZ"/>
</dbReference>
<organism evidence="1 2">
    <name type="scientific">Propionispora vibrioides</name>
    <dbReference type="NCBI Taxonomy" id="112903"/>
    <lineage>
        <taxon>Bacteria</taxon>
        <taxon>Bacillati</taxon>
        <taxon>Bacillota</taxon>
        <taxon>Negativicutes</taxon>
        <taxon>Selenomonadales</taxon>
        <taxon>Sporomusaceae</taxon>
        <taxon>Propionispora</taxon>
    </lineage>
</organism>
<dbReference type="STRING" id="112903.SAMN04490178_12050"/>
<gene>
    <name evidence="1" type="ORF">SAMN04490178_12050</name>
</gene>
<protein>
    <submittedName>
        <fullName evidence="1">Adenosylcobinamide amidohydrolase</fullName>
    </submittedName>
</protein>
<dbReference type="GO" id="GO:0016787">
    <property type="term" value="F:hydrolase activity"/>
    <property type="evidence" value="ECO:0007669"/>
    <property type="project" value="UniProtKB-KW"/>
</dbReference>
<dbReference type="AlphaFoldDB" id="A0A1H8X5B8"/>
<evidence type="ECO:0000313" key="1">
    <source>
        <dbReference type="EMBL" id="SEP35104.1"/>
    </source>
</evidence>
<reference evidence="1 2" key="1">
    <citation type="submission" date="2016-10" db="EMBL/GenBank/DDBJ databases">
        <authorList>
            <person name="de Groot N.N."/>
        </authorList>
    </citation>
    <scope>NUCLEOTIDE SEQUENCE [LARGE SCALE GENOMIC DNA]</scope>
    <source>
        <strain evidence="1 2">DSM 13305</strain>
    </source>
</reference>
<dbReference type="PANTHER" id="PTHR35336">
    <property type="entry name" value="ADENOSYLCOBINAMIDE AMIDOHYDROLASE"/>
    <property type="match status" value="1"/>
</dbReference>
<name>A0A1H8X5B8_9FIRM</name>
<evidence type="ECO:0000313" key="2">
    <source>
        <dbReference type="Proteomes" id="UP000198847"/>
    </source>
</evidence>
<dbReference type="InterPro" id="IPR002808">
    <property type="entry name" value="AdoCbi_amidolase"/>
</dbReference>
<dbReference type="OrthoDB" id="9767827at2"/>
<keyword evidence="2" id="KW-1185">Reference proteome</keyword>